<evidence type="ECO:0000313" key="10">
    <source>
        <dbReference type="EMBL" id="CAE0038497.1"/>
    </source>
</evidence>
<feature type="transmembrane region" description="Helical" evidence="8">
    <location>
        <begin position="171"/>
        <end position="191"/>
    </location>
</feature>
<protein>
    <recommendedName>
        <fullName evidence="16">EamA domain-containing protein</fullName>
    </recommendedName>
</protein>
<dbReference type="InterPro" id="IPR013936">
    <property type="entry name" value="CRT-like"/>
</dbReference>
<comment type="subcellular location">
    <subcellularLocation>
        <location evidence="1">Membrane</location>
        <topology evidence="1">Multi-pass membrane protein</topology>
    </subcellularLocation>
</comment>
<comment type="similarity">
    <text evidence="2">Belongs to the CRT-like transporter family.</text>
</comment>
<evidence type="ECO:0000256" key="5">
    <source>
        <dbReference type="ARBA" id="ARBA00022989"/>
    </source>
</evidence>
<dbReference type="PANTHER" id="PTHR31326:SF1">
    <property type="entry name" value="PROTEIN CLT2, CHLOROPLASTIC"/>
    <property type="match status" value="1"/>
</dbReference>
<proteinExistence type="inferred from homology"/>
<name>A0A7S3E8P3_9RHOD</name>
<evidence type="ECO:0000256" key="2">
    <source>
        <dbReference type="ARBA" id="ARBA00006690"/>
    </source>
</evidence>
<keyword evidence="3" id="KW-0813">Transport</keyword>
<keyword evidence="5 8" id="KW-1133">Transmembrane helix</keyword>
<feature type="transmembrane region" description="Helical" evidence="8">
    <location>
        <begin position="48"/>
        <end position="66"/>
    </location>
</feature>
<dbReference type="EMBL" id="HBHW01008541">
    <property type="protein sequence ID" value="CAE0038497.1"/>
    <property type="molecule type" value="Transcribed_RNA"/>
</dbReference>
<reference evidence="15" key="1">
    <citation type="submission" date="2021-01" db="EMBL/GenBank/DDBJ databases">
        <authorList>
            <person name="Corre E."/>
            <person name="Pelletier E."/>
            <person name="Niang G."/>
            <person name="Scheremetjew M."/>
            <person name="Finn R."/>
            <person name="Kale V."/>
            <person name="Holt S."/>
            <person name="Cochrane G."/>
            <person name="Meng A."/>
            <person name="Brown T."/>
            <person name="Cohen L."/>
        </authorList>
    </citation>
    <scope>NUCLEOTIDE SEQUENCE</scope>
    <source>
        <strain evidence="15">CCMP 769</strain>
    </source>
</reference>
<feature type="region of interest" description="Disordered" evidence="7">
    <location>
        <begin position="1"/>
        <end position="38"/>
    </location>
</feature>
<feature type="transmembrane region" description="Helical" evidence="8">
    <location>
        <begin position="146"/>
        <end position="164"/>
    </location>
</feature>
<dbReference type="EMBL" id="HBHW01008546">
    <property type="protein sequence ID" value="CAE0038502.1"/>
    <property type="molecule type" value="Transcribed_RNA"/>
</dbReference>
<keyword evidence="6 8" id="KW-0472">Membrane</keyword>
<dbReference type="Pfam" id="PF08627">
    <property type="entry name" value="CRT-like"/>
    <property type="match status" value="1"/>
</dbReference>
<dbReference type="GO" id="GO:0016020">
    <property type="term" value="C:membrane"/>
    <property type="evidence" value="ECO:0007669"/>
    <property type="project" value="UniProtKB-SubCell"/>
</dbReference>
<feature type="region of interest" description="Disordered" evidence="7">
    <location>
        <begin position="511"/>
        <end position="541"/>
    </location>
</feature>
<dbReference type="EMBL" id="HBHW01008540">
    <property type="protein sequence ID" value="CAE0038496.1"/>
    <property type="molecule type" value="Transcribed_RNA"/>
</dbReference>
<evidence type="ECO:0000313" key="12">
    <source>
        <dbReference type="EMBL" id="CAE0038502.1"/>
    </source>
</evidence>
<feature type="compositionally biased region" description="Basic and acidic residues" evidence="7">
    <location>
        <begin position="1"/>
        <end position="18"/>
    </location>
</feature>
<feature type="transmembrane region" description="Helical" evidence="8">
    <location>
        <begin position="78"/>
        <end position="98"/>
    </location>
</feature>
<dbReference type="PANTHER" id="PTHR31326">
    <property type="entry name" value="PROTEIN CLT2, CHLOROPLASTIC"/>
    <property type="match status" value="1"/>
</dbReference>
<evidence type="ECO:0000313" key="11">
    <source>
        <dbReference type="EMBL" id="CAE0038501.1"/>
    </source>
</evidence>
<evidence type="ECO:0000313" key="9">
    <source>
        <dbReference type="EMBL" id="CAE0038496.1"/>
    </source>
</evidence>
<evidence type="ECO:0000313" key="13">
    <source>
        <dbReference type="EMBL" id="CAE0038504.1"/>
    </source>
</evidence>
<evidence type="ECO:0008006" key="16">
    <source>
        <dbReference type="Google" id="ProtNLM"/>
    </source>
</evidence>
<keyword evidence="4 8" id="KW-0812">Transmembrane</keyword>
<dbReference type="EMBL" id="HBHW01008545">
    <property type="protein sequence ID" value="CAE0038501.1"/>
    <property type="molecule type" value="Transcribed_RNA"/>
</dbReference>
<evidence type="ECO:0000256" key="1">
    <source>
        <dbReference type="ARBA" id="ARBA00004141"/>
    </source>
</evidence>
<evidence type="ECO:0000256" key="7">
    <source>
        <dbReference type="SAM" id="MobiDB-lite"/>
    </source>
</evidence>
<evidence type="ECO:0000256" key="8">
    <source>
        <dbReference type="SAM" id="Phobius"/>
    </source>
</evidence>
<feature type="transmembrane region" description="Helical" evidence="8">
    <location>
        <begin position="119"/>
        <end position="140"/>
    </location>
</feature>
<organism evidence="15">
    <name type="scientific">Rhodosorus marinus</name>
    <dbReference type="NCBI Taxonomy" id="101924"/>
    <lineage>
        <taxon>Eukaryota</taxon>
        <taxon>Rhodophyta</taxon>
        <taxon>Stylonematophyceae</taxon>
        <taxon>Stylonematales</taxon>
        <taxon>Stylonemataceae</taxon>
        <taxon>Rhodosorus</taxon>
    </lineage>
</organism>
<dbReference type="AlphaFoldDB" id="A0A7S3E8P3"/>
<dbReference type="EMBL" id="HBHW01008551">
    <property type="protein sequence ID" value="CAE0038507.1"/>
    <property type="molecule type" value="Transcribed_RNA"/>
</dbReference>
<feature type="transmembrane region" description="Helical" evidence="8">
    <location>
        <begin position="312"/>
        <end position="334"/>
    </location>
</feature>
<evidence type="ECO:0000256" key="4">
    <source>
        <dbReference type="ARBA" id="ARBA00022692"/>
    </source>
</evidence>
<feature type="transmembrane region" description="Helical" evidence="8">
    <location>
        <begin position="197"/>
        <end position="215"/>
    </location>
</feature>
<feature type="transmembrane region" description="Helical" evidence="8">
    <location>
        <begin position="341"/>
        <end position="363"/>
    </location>
</feature>
<evidence type="ECO:0000256" key="6">
    <source>
        <dbReference type="ARBA" id="ARBA00023136"/>
    </source>
</evidence>
<gene>
    <name evidence="9" type="ORF">RMAR00112_LOCUS6455</name>
    <name evidence="10" type="ORF">RMAR00112_LOCUS6456</name>
    <name evidence="11" type="ORF">RMAR00112_LOCUS6460</name>
    <name evidence="12" type="ORF">RMAR00112_LOCUS6461</name>
    <name evidence="13" type="ORF">RMAR00112_LOCUS6463</name>
    <name evidence="14" type="ORF">RMAR00112_LOCUS6465</name>
    <name evidence="15" type="ORF">RMAR00112_LOCUS6466</name>
</gene>
<feature type="compositionally biased region" description="Polar residues" evidence="7">
    <location>
        <begin position="19"/>
        <end position="31"/>
    </location>
</feature>
<evidence type="ECO:0000313" key="14">
    <source>
        <dbReference type="EMBL" id="CAE0038506.1"/>
    </source>
</evidence>
<feature type="transmembrane region" description="Helical" evidence="8">
    <location>
        <begin position="375"/>
        <end position="391"/>
    </location>
</feature>
<dbReference type="EMBL" id="HBHW01008550">
    <property type="protein sequence ID" value="CAE0038506.1"/>
    <property type="molecule type" value="Transcribed_RNA"/>
</dbReference>
<evidence type="ECO:0000256" key="3">
    <source>
        <dbReference type="ARBA" id="ARBA00022448"/>
    </source>
</evidence>
<evidence type="ECO:0000313" key="15">
    <source>
        <dbReference type="EMBL" id="CAE0038507.1"/>
    </source>
</evidence>
<feature type="compositionally biased region" description="Acidic residues" evidence="7">
    <location>
        <begin position="515"/>
        <end position="526"/>
    </location>
</feature>
<sequence>MGKNSGDETRPLLRKGGDTRSSSGYDTSDGTLSAAKRPPAKESALKKLLLPLYSILLLISATGNSICFKKMTNAMPNYPFFLMQVSTVVYIPTFAVVVEIMRRTTGLNEETLNFPQHKFALMALFDVVSGVMTLFGGVYTKGTTQMLLLQGAIPITMISSVLLLRSKYDWMQCIGALVIMSGVFVVLSPKFFSTSSVSAGTDLLIFNVIFFLANIPQSLSSVYKEVAFKDTENLDIYYTQLWIAVYQLLMGFVVLPINALPLLGPVSLPLGELGAALKGGLNCFLGVDSLVTNCYTTTPIPGLKPCDSCAGASYFVLQYMFFNFHYNLFAILLIKEGSAALLIIIMTLRLPLGNFAFYMPFIMGEDAQPFNPHDVSGLLVILLGLVIYRIQRSPESEQSNAPFVITSVVTLGPGVQEPITSQVQRVNLHRKVESIRGHLYTRLGLPPAPNYVPPDDAEGLIPEKFLANSPSEQYNQRSALNASLNNSPVFGVSPVARSAPFYVDLLNHKQRNIESDSDEDEDEDDGGVYVDYSNPRGRPIP</sequence>
<dbReference type="EMBL" id="HBHW01008548">
    <property type="protein sequence ID" value="CAE0038504.1"/>
    <property type="molecule type" value="Transcribed_RNA"/>
</dbReference>
<feature type="transmembrane region" description="Helical" evidence="8">
    <location>
        <begin position="236"/>
        <end position="257"/>
    </location>
</feature>
<accession>A0A7S3E8P3</accession>